<dbReference type="SUPFAM" id="SSF56219">
    <property type="entry name" value="DNase I-like"/>
    <property type="match status" value="1"/>
</dbReference>
<sequence length="198" mass="21801">MKVFLSIAFVAWCCTISAATNRKIAAFNIQIFGQSKSGKPDVMSDLVQILKRYDITLIQEIRDSAQTAIDVLLDQLNAETGNAYSKVISGRLGRSSSKRNSIVSSTRSTGRQFVLSGLHAKPDDAVAEIDAMVEVYEDIKSTFSTSDVIMMGDFNADCTYVSSSDWANIDLRQDSRFYWPLGDSVDTTVKSTDCAYDS</sequence>
<dbReference type="GO" id="GO:0003677">
    <property type="term" value="F:DNA binding"/>
    <property type="evidence" value="ECO:0007669"/>
    <property type="project" value="TreeGrafter"/>
</dbReference>
<dbReference type="Gene3D" id="3.60.10.10">
    <property type="entry name" value="Endonuclease/exonuclease/phosphatase"/>
    <property type="match status" value="2"/>
</dbReference>
<evidence type="ECO:0000256" key="4">
    <source>
        <dbReference type="SAM" id="SignalP"/>
    </source>
</evidence>
<proteinExistence type="inferred from homology"/>
<evidence type="ECO:0000256" key="3">
    <source>
        <dbReference type="ARBA" id="ARBA00022801"/>
    </source>
</evidence>
<dbReference type="GO" id="GO:0005634">
    <property type="term" value="C:nucleus"/>
    <property type="evidence" value="ECO:0007669"/>
    <property type="project" value="TreeGrafter"/>
</dbReference>
<name>A0A2G8KMW0_STIJA</name>
<evidence type="ECO:0000313" key="7">
    <source>
        <dbReference type="Proteomes" id="UP000230750"/>
    </source>
</evidence>
<reference evidence="6 7" key="1">
    <citation type="journal article" date="2017" name="PLoS Biol.">
        <title>The sea cucumber genome provides insights into morphological evolution and visceral regeneration.</title>
        <authorList>
            <person name="Zhang X."/>
            <person name="Sun L."/>
            <person name="Yuan J."/>
            <person name="Sun Y."/>
            <person name="Gao Y."/>
            <person name="Zhang L."/>
            <person name="Li S."/>
            <person name="Dai H."/>
            <person name="Hamel J.F."/>
            <person name="Liu C."/>
            <person name="Yu Y."/>
            <person name="Liu S."/>
            <person name="Lin W."/>
            <person name="Guo K."/>
            <person name="Jin S."/>
            <person name="Xu P."/>
            <person name="Storey K.B."/>
            <person name="Huan P."/>
            <person name="Zhang T."/>
            <person name="Zhou Y."/>
            <person name="Zhang J."/>
            <person name="Lin C."/>
            <person name="Li X."/>
            <person name="Xing L."/>
            <person name="Huo D."/>
            <person name="Sun M."/>
            <person name="Wang L."/>
            <person name="Mercier A."/>
            <person name="Li F."/>
            <person name="Yang H."/>
            <person name="Xiang J."/>
        </authorList>
    </citation>
    <scope>NUCLEOTIDE SEQUENCE [LARGE SCALE GENOMIC DNA]</scope>
    <source>
        <strain evidence="6">Shaxun</strain>
        <tissue evidence="6">Muscle</tissue>
    </source>
</reference>
<feature type="domain" description="Endonuclease/exonuclease/phosphatase" evidence="5">
    <location>
        <begin position="26"/>
        <end position="180"/>
    </location>
</feature>
<dbReference type="PANTHER" id="PTHR11371:SF31">
    <property type="entry name" value="EXTRACELLULAR NUCLEASE"/>
    <property type="match status" value="1"/>
</dbReference>
<accession>A0A2G8KMW0</accession>
<dbReference type="Pfam" id="PF03372">
    <property type="entry name" value="Exo_endo_phos"/>
    <property type="match status" value="1"/>
</dbReference>
<dbReference type="Proteomes" id="UP000230750">
    <property type="component" value="Unassembled WGS sequence"/>
</dbReference>
<dbReference type="SMART" id="SM00476">
    <property type="entry name" value="DNaseIc"/>
    <property type="match status" value="1"/>
</dbReference>
<evidence type="ECO:0000259" key="5">
    <source>
        <dbReference type="Pfam" id="PF03372"/>
    </source>
</evidence>
<dbReference type="PANTHER" id="PTHR11371">
    <property type="entry name" value="DEOXYRIBONUCLEASE"/>
    <property type="match status" value="1"/>
</dbReference>
<dbReference type="STRING" id="307972.A0A2G8KMW0"/>
<keyword evidence="2" id="KW-0540">Nuclease</keyword>
<dbReference type="PRINTS" id="PR00130">
    <property type="entry name" value="DNASEI"/>
</dbReference>
<feature type="chain" id="PRO_5013681354" evidence="4">
    <location>
        <begin position="20"/>
        <end position="198"/>
    </location>
</feature>
<keyword evidence="3" id="KW-0378">Hydrolase</keyword>
<dbReference type="GO" id="GO:0004530">
    <property type="term" value="F:deoxyribonuclease I activity"/>
    <property type="evidence" value="ECO:0007669"/>
    <property type="project" value="TreeGrafter"/>
</dbReference>
<dbReference type="AlphaFoldDB" id="A0A2G8KMW0"/>
<feature type="signal peptide" evidence="4">
    <location>
        <begin position="1"/>
        <end position="19"/>
    </location>
</feature>
<comment type="similarity">
    <text evidence="1">Belongs to the DNase I family.</text>
</comment>
<gene>
    <name evidence="6" type="ORF">BSL78_13805</name>
</gene>
<dbReference type="InterPro" id="IPR016202">
    <property type="entry name" value="DNase_I"/>
</dbReference>
<comment type="caution">
    <text evidence="6">The sequence shown here is derived from an EMBL/GenBank/DDBJ whole genome shotgun (WGS) entry which is preliminary data.</text>
</comment>
<evidence type="ECO:0000313" key="6">
    <source>
        <dbReference type="EMBL" id="PIK49290.1"/>
    </source>
</evidence>
<keyword evidence="4" id="KW-0732">Signal</keyword>
<dbReference type="OrthoDB" id="10061407at2759"/>
<dbReference type="EMBL" id="MRZV01000472">
    <property type="protein sequence ID" value="PIK49290.1"/>
    <property type="molecule type" value="Genomic_DNA"/>
</dbReference>
<evidence type="ECO:0000256" key="1">
    <source>
        <dbReference type="ARBA" id="ARBA00007359"/>
    </source>
</evidence>
<organism evidence="6 7">
    <name type="scientific">Stichopus japonicus</name>
    <name type="common">Sea cucumber</name>
    <dbReference type="NCBI Taxonomy" id="307972"/>
    <lineage>
        <taxon>Eukaryota</taxon>
        <taxon>Metazoa</taxon>
        <taxon>Echinodermata</taxon>
        <taxon>Eleutherozoa</taxon>
        <taxon>Echinozoa</taxon>
        <taxon>Holothuroidea</taxon>
        <taxon>Aspidochirotacea</taxon>
        <taxon>Aspidochirotida</taxon>
        <taxon>Stichopodidae</taxon>
        <taxon>Apostichopus</taxon>
    </lineage>
</organism>
<dbReference type="InterPro" id="IPR036691">
    <property type="entry name" value="Endo/exonu/phosph_ase_sf"/>
</dbReference>
<protein>
    <submittedName>
        <fullName evidence="6">Putative deoxyribonuclease-1</fullName>
    </submittedName>
</protein>
<dbReference type="GO" id="GO:0006308">
    <property type="term" value="P:DNA catabolic process"/>
    <property type="evidence" value="ECO:0007669"/>
    <property type="project" value="InterPro"/>
</dbReference>
<keyword evidence="7" id="KW-1185">Reference proteome</keyword>
<dbReference type="InterPro" id="IPR005135">
    <property type="entry name" value="Endo/exonuclease/phosphatase"/>
</dbReference>
<evidence type="ECO:0000256" key="2">
    <source>
        <dbReference type="ARBA" id="ARBA00022722"/>
    </source>
</evidence>